<dbReference type="EMBL" id="JAJNDC010000001">
    <property type="protein sequence ID" value="MCW9711807.1"/>
    <property type="molecule type" value="Genomic_DNA"/>
</dbReference>
<dbReference type="PANTHER" id="PTHR12283">
    <property type="entry name" value="GLUTAMINYL-PEPTIDE CYCLOTRANSFERASE"/>
    <property type="match status" value="1"/>
</dbReference>
<dbReference type="Proteomes" id="UP001207337">
    <property type="component" value="Unassembled WGS sequence"/>
</dbReference>
<dbReference type="Gene3D" id="3.40.630.10">
    <property type="entry name" value="Zn peptidases"/>
    <property type="match status" value="1"/>
</dbReference>
<dbReference type="Pfam" id="PF04389">
    <property type="entry name" value="Peptidase_M28"/>
    <property type="match status" value="1"/>
</dbReference>
<dbReference type="RefSeq" id="WP_265787314.1">
    <property type="nucleotide sequence ID" value="NZ_BAABRS010000001.1"/>
</dbReference>
<dbReference type="InterPro" id="IPR007484">
    <property type="entry name" value="Peptidase_M28"/>
</dbReference>
<feature type="signal peptide" evidence="3">
    <location>
        <begin position="1"/>
        <end position="20"/>
    </location>
</feature>
<gene>
    <name evidence="5" type="ORF">LQ318_02720</name>
</gene>
<reference evidence="5 6" key="1">
    <citation type="submission" date="2021-11" db="EMBL/GenBank/DDBJ databases">
        <title>Aliifidinibius sp. nov., a new bacterium isolated from saline soil.</title>
        <authorList>
            <person name="Galisteo C."/>
            <person name="De La Haba R."/>
            <person name="Sanchez-Porro C."/>
            <person name="Ventosa A."/>
        </authorList>
    </citation>
    <scope>NUCLEOTIDE SEQUENCE [LARGE SCALE GENOMIC DNA]</scope>
    <source>
        <strain evidence="5 6">KACC 190600</strain>
    </source>
</reference>
<organism evidence="5 6">
    <name type="scientific">Fodinibius salicampi</name>
    <dbReference type="NCBI Taxonomy" id="1920655"/>
    <lineage>
        <taxon>Bacteria</taxon>
        <taxon>Pseudomonadati</taxon>
        <taxon>Balneolota</taxon>
        <taxon>Balneolia</taxon>
        <taxon>Balneolales</taxon>
        <taxon>Balneolaceae</taxon>
        <taxon>Fodinibius</taxon>
    </lineage>
</organism>
<evidence type="ECO:0000313" key="6">
    <source>
        <dbReference type="Proteomes" id="UP001207337"/>
    </source>
</evidence>
<dbReference type="PROSITE" id="PS51257">
    <property type="entry name" value="PROKAR_LIPOPROTEIN"/>
    <property type="match status" value="1"/>
</dbReference>
<name>A0ABT3PVB9_9BACT</name>
<feature type="domain" description="Peptidase M28" evidence="4">
    <location>
        <begin position="105"/>
        <end position="320"/>
    </location>
</feature>
<keyword evidence="6" id="KW-1185">Reference proteome</keyword>
<dbReference type="SUPFAM" id="SSF53187">
    <property type="entry name" value="Zn-dependent exopeptidases"/>
    <property type="match status" value="1"/>
</dbReference>
<evidence type="ECO:0000259" key="4">
    <source>
        <dbReference type="Pfam" id="PF04389"/>
    </source>
</evidence>
<evidence type="ECO:0000256" key="3">
    <source>
        <dbReference type="SAM" id="SignalP"/>
    </source>
</evidence>
<evidence type="ECO:0000256" key="2">
    <source>
        <dbReference type="ARBA" id="ARBA00023315"/>
    </source>
</evidence>
<sequence>MMTNRSLLIPFLLTSLLLFGCNDTEKIRLNFEEQGRTVPNFSADSAYHFIEQQVSFGPRNPNSEGHRKTAQYLLDKLSSYAGEELVFAQSFSEEGYEGDTLNLKNIIASFNPAATDRIFLCAHWDTRPRADKDPENPDQPILGADDGGSGVGVLLELARIFSEHRPPIGVDIVLFDGEDYGKQGETDRYFLGSRYWSNNPPVEGYSPRFGILLDMVGGEGAVFPKEQYSMNYAPALVNELWSIAEEKGYGELFIDQRGNAISDDHVVVNRILGIPTVDIIHHHPDREGLGFAPYWHTHNDDMDIIDPQTLQAVGDILTELIYNRI</sequence>
<evidence type="ECO:0000313" key="5">
    <source>
        <dbReference type="EMBL" id="MCW9711807.1"/>
    </source>
</evidence>
<dbReference type="InterPro" id="IPR040234">
    <property type="entry name" value="QC/QCL"/>
</dbReference>
<accession>A0ABT3PVB9</accession>
<dbReference type="PANTHER" id="PTHR12283:SF6">
    <property type="entry name" value="GLUTAMINYL-PEPTIDE CYCLOTRANSFERASE-RELATED"/>
    <property type="match status" value="1"/>
</dbReference>
<keyword evidence="2" id="KW-0012">Acyltransferase</keyword>
<keyword evidence="1" id="KW-0808">Transferase</keyword>
<proteinExistence type="predicted"/>
<comment type="caution">
    <text evidence="5">The sequence shown here is derived from an EMBL/GenBank/DDBJ whole genome shotgun (WGS) entry which is preliminary data.</text>
</comment>
<feature type="chain" id="PRO_5045447039" evidence="3">
    <location>
        <begin position="21"/>
        <end position="325"/>
    </location>
</feature>
<evidence type="ECO:0000256" key="1">
    <source>
        <dbReference type="ARBA" id="ARBA00022679"/>
    </source>
</evidence>
<protein>
    <submittedName>
        <fullName evidence="5">M28 family peptidase</fullName>
    </submittedName>
</protein>
<keyword evidence="3" id="KW-0732">Signal</keyword>